<feature type="domain" description="Fibronectin type-III" evidence="4">
    <location>
        <begin position="824"/>
        <end position="913"/>
    </location>
</feature>
<feature type="domain" description="Fibronectin type-III" evidence="4">
    <location>
        <begin position="1113"/>
        <end position="1203"/>
    </location>
</feature>
<dbReference type="InterPro" id="IPR036116">
    <property type="entry name" value="FN3_sf"/>
</dbReference>
<reference evidence="6" key="3">
    <citation type="journal article" date="2014" name="Nature">
        <title>Elephant shark genome provides unique insights into gnathostome evolution.</title>
        <authorList>
            <consortium name="International Elephant Shark Genome Sequencing Consortium"/>
            <person name="Venkatesh B."/>
            <person name="Lee A.P."/>
            <person name="Ravi V."/>
            <person name="Maurya A.K."/>
            <person name="Lian M.M."/>
            <person name="Swann J.B."/>
            <person name="Ohta Y."/>
            <person name="Flajnik M.F."/>
            <person name="Sutoh Y."/>
            <person name="Kasahara M."/>
            <person name="Hoon S."/>
            <person name="Gangu V."/>
            <person name="Roy S.W."/>
            <person name="Irimia M."/>
            <person name="Korzh V."/>
            <person name="Kondrychyn I."/>
            <person name="Lim Z.W."/>
            <person name="Tay B.H."/>
            <person name="Tohari S."/>
            <person name="Kong K.W."/>
            <person name="Ho S."/>
            <person name="Lorente-Galdos B."/>
            <person name="Quilez J."/>
            <person name="Marques-Bonet T."/>
            <person name="Raney B.J."/>
            <person name="Ingham P.W."/>
            <person name="Tay A."/>
            <person name="Hillier L.W."/>
            <person name="Minx P."/>
            <person name="Boehm T."/>
            <person name="Wilson R.K."/>
            <person name="Brenner S."/>
            <person name="Warren W.C."/>
        </authorList>
    </citation>
    <scope>NUCLEOTIDE SEQUENCE [LARGE SCALE GENOMIC DNA]</scope>
</reference>
<keyword evidence="1" id="KW-0904">Protein phosphatase</keyword>
<feature type="domain" description="Fibronectin type-III" evidence="4">
    <location>
        <begin position="1302"/>
        <end position="1388"/>
    </location>
</feature>
<name>A0A4W3IS38_CALMI</name>
<dbReference type="SMART" id="SM00060">
    <property type="entry name" value="FN3"/>
    <property type="match status" value="16"/>
</dbReference>
<keyword evidence="1" id="KW-0378">Hydrolase</keyword>
<dbReference type="CDD" id="cd00063">
    <property type="entry name" value="FN3"/>
    <property type="match status" value="14"/>
</dbReference>
<evidence type="ECO:0000259" key="4">
    <source>
        <dbReference type="PROSITE" id="PS50853"/>
    </source>
</evidence>
<dbReference type="SUPFAM" id="SSF49265">
    <property type="entry name" value="Fibronectin type III"/>
    <property type="match status" value="10"/>
</dbReference>
<dbReference type="GO" id="GO:0004725">
    <property type="term" value="F:protein tyrosine phosphatase activity"/>
    <property type="evidence" value="ECO:0007669"/>
    <property type="project" value="InterPro"/>
</dbReference>
<keyword evidence="2" id="KW-0812">Transmembrane</keyword>
<evidence type="ECO:0000256" key="2">
    <source>
        <dbReference type="SAM" id="Phobius"/>
    </source>
</evidence>
<dbReference type="Gene3D" id="2.60.40.10">
    <property type="entry name" value="Immunoglobulins"/>
    <property type="match status" value="16"/>
</dbReference>
<dbReference type="SMART" id="SM00194">
    <property type="entry name" value="PTPc"/>
    <property type="match status" value="1"/>
</dbReference>
<dbReference type="Pfam" id="PF00102">
    <property type="entry name" value="Y_phosphatase"/>
    <property type="match status" value="1"/>
</dbReference>
<dbReference type="InterPro" id="IPR013783">
    <property type="entry name" value="Ig-like_fold"/>
</dbReference>
<feature type="domain" description="Fibronectin type-III" evidence="4">
    <location>
        <begin position="1499"/>
        <end position="1597"/>
    </location>
</feature>
<reference evidence="6" key="2">
    <citation type="journal article" date="2007" name="PLoS Biol.">
        <title>Survey sequencing and comparative analysis of the elephant shark (Callorhinchus milii) genome.</title>
        <authorList>
            <person name="Venkatesh B."/>
            <person name="Kirkness E.F."/>
            <person name="Loh Y.H."/>
            <person name="Halpern A.L."/>
            <person name="Lee A.P."/>
            <person name="Johnson J."/>
            <person name="Dandona N."/>
            <person name="Viswanathan L.D."/>
            <person name="Tay A."/>
            <person name="Venter J.C."/>
            <person name="Strausberg R.L."/>
            <person name="Brenner S."/>
        </authorList>
    </citation>
    <scope>NUCLEOTIDE SEQUENCE [LARGE SCALE GENOMIC DNA]</scope>
</reference>
<organism evidence="5 6">
    <name type="scientific">Callorhinchus milii</name>
    <name type="common">Ghost shark</name>
    <dbReference type="NCBI Taxonomy" id="7868"/>
    <lineage>
        <taxon>Eukaryota</taxon>
        <taxon>Metazoa</taxon>
        <taxon>Chordata</taxon>
        <taxon>Craniata</taxon>
        <taxon>Vertebrata</taxon>
        <taxon>Chondrichthyes</taxon>
        <taxon>Holocephali</taxon>
        <taxon>Chimaeriformes</taxon>
        <taxon>Callorhinchidae</taxon>
        <taxon>Callorhinchus</taxon>
    </lineage>
</organism>
<dbReference type="Ensembl" id="ENSCMIT00000023856.1">
    <property type="protein sequence ID" value="ENSCMIP00000023455.1"/>
    <property type="gene ID" value="ENSCMIG00000010494.1"/>
</dbReference>
<feature type="domain" description="Fibronectin type-III" evidence="4">
    <location>
        <begin position="88"/>
        <end position="183"/>
    </location>
</feature>
<proteinExistence type="predicted"/>
<dbReference type="Pfam" id="PF00041">
    <property type="entry name" value="fn3"/>
    <property type="match status" value="15"/>
</dbReference>
<dbReference type="GO" id="GO:0043235">
    <property type="term" value="C:receptor complex"/>
    <property type="evidence" value="ECO:0007669"/>
    <property type="project" value="TreeGrafter"/>
</dbReference>
<dbReference type="Proteomes" id="UP000314986">
    <property type="component" value="Unassembled WGS sequence"/>
</dbReference>
<evidence type="ECO:0000313" key="5">
    <source>
        <dbReference type="Ensembl" id="ENSCMIP00000023455.1"/>
    </source>
</evidence>
<reference evidence="5" key="5">
    <citation type="submission" date="2025-09" db="UniProtKB">
        <authorList>
            <consortium name="Ensembl"/>
        </authorList>
    </citation>
    <scope>IDENTIFICATION</scope>
</reference>
<feature type="domain" description="Fibronectin type-III" evidence="4">
    <location>
        <begin position="1205"/>
        <end position="1300"/>
    </location>
</feature>
<dbReference type="FunFam" id="2.60.40.10:FF:001217">
    <property type="entry name" value="phosphatidylinositol phosphatase PTPRQ isoform X2"/>
    <property type="match status" value="1"/>
</dbReference>
<keyword evidence="2" id="KW-0472">Membrane</keyword>
<dbReference type="SUPFAM" id="SSF52799">
    <property type="entry name" value="(Phosphotyrosine protein) phosphatases II"/>
    <property type="match status" value="1"/>
</dbReference>
<dbReference type="STRING" id="7868.ENSCMIP00000023455"/>
<accession>A0A4W3IS38</accession>
<protein>
    <submittedName>
        <fullName evidence="5">Protein tyrosine phosphatase receptor type Q</fullName>
    </submittedName>
</protein>
<dbReference type="PANTHER" id="PTHR46957">
    <property type="entry name" value="CYTOKINE RECEPTOR"/>
    <property type="match status" value="1"/>
</dbReference>
<dbReference type="Gene3D" id="3.90.190.10">
    <property type="entry name" value="Protein tyrosine phosphatase superfamily"/>
    <property type="match status" value="1"/>
</dbReference>
<dbReference type="FunFam" id="2.60.40.10:FF:000478">
    <property type="entry name" value="Protein tyrosine phosphatase, receptor type Q"/>
    <property type="match status" value="2"/>
</dbReference>
<feature type="domain" description="Fibronectin type-III" evidence="4">
    <location>
        <begin position="1"/>
        <end position="84"/>
    </location>
</feature>
<keyword evidence="6" id="KW-1185">Reference proteome</keyword>
<feature type="domain" description="Fibronectin type-III" evidence="4">
    <location>
        <begin position="576"/>
        <end position="672"/>
    </location>
</feature>
<feature type="domain" description="Tyrosine-protein phosphatase" evidence="3">
    <location>
        <begin position="1953"/>
        <end position="2057"/>
    </location>
</feature>
<feature type="transmembrane region" description="Helical" evidence="2">
    <location>
        <begin position="1865"/>
        <end position="1887"/>
    </location>
</feature>
<feature type="domain" description="Fibronectin type-III" evidence="4">
    <location>
        <begin position="918"/>
        <end position="1011"/>
    </location>
</feature>
<dbReference type="InParanoid" id="A0A4W3IS38"/>
<feature type="domain" description="Fibronectin type-III" evidence="4">
    <location>
        <begin position="1602"/>
        <end position="1703"/>
    </location>
</feature>
<keyword evidence="2" id="KW-1133">Transmembrane helix</keyword>
<dbReference type="InterPro" id="IPR029021">
    <property type="entry name" value="Prot-tyrosine_phosphatase-like"/>
</dbReference>
<dbReference type="OMA" id="YYTVYIW"/>
<reference evidence="6" key="1">
    <citation type="journal article" date="2006" name="Science">
        <title>Ancient noncoding elements conserved in the human genome.</title>
        <authorList>
            <person name="Venkatesh B."/>
            <person name="Kirkness E.F."/>
            <person name="Loh Y.H."/>
            <person name="Halpern A.L."/>
            <person name="Lee A.P."/>
            <person name="Johnson J."/>
            <person name="Dandona N."/>
            <person name="Viswanathan L.D."/>
            <person name="Tay A."/>
            <person name="Venter J.C."/>
            <person name="Strausberg R.L."/>
            <person name="Brenner S."/>
        </authorList>
    </citation>
    <scope>NUCLEOTIDE SEQUENCE [LARGE SCALE GENOMIC DNA]</scope>
</reference>
<dbReference type="PANTHER" id="PTHR46957:SF1">
    <property type="entry name" value="PHOSPHATIDYLINOSITOL PHOSPHATASE PTPRQ"/>
    <property type="match status" value="1"/>
</dbReference>
<dbReference type="InterPro" id="IPR000242">
    <property type="entry name" value="PTP_cat"/>
</dbReference>
<evidence type="ECO:0000313" key="6">
    <source>
        <dbReference type="Proteomes" id="UP000314986"/>
    </source>
</evidence>
<feature type="domain" description="Fibronectin type-III" evidence="4">
    <location>
        <begin position="1016"/>
        <end position="1109"/>
    </location>
</feature>
<dbReference type="InterPro" id="IPR050713">
    <property type="entry name" value="RTP_Phos/Ushers"/>
</dbReference>
<dbReference type="PRINTS" id="PR00014">
    <property type="entry name" value="FNTYPEIII"/>
</dbReference>
<sequence length="2095" mass="231859">MLEISNVLSRSFVVHWRAPFGHVDRYKVDLDPDQGFVHVTDLGDGSFQAVVSGATPGIDYTVTVSSVSSSFSKSVSRSFTTNESLPDPPYDIVDEPIGATAIMLAWSVPLSPSGRIFSYVVKYKEVCPVQQASFIQLMTNSETPEFLLNNLKPGTAYKIQVAAENGAGIGAFGNFRRVVTAESAPGAVSLLSATAVNHTTANVTWFLPQQPNGKITQFRIIVKFARSGKLSKNMTLKADLLFPNTLTQCEVGEKNSDDVSSSTTPSASLSTSASAGTAFQSVTSENPGRVALQSASVLVTHLNPYTTYLCEGSAFTKEGEGQITSALFRTPEWIPEEPPQNLVFRNLTSKSFIINWDPPLTITGRLFYRVELRGPSGRISYNTTRDLRFFFVNLLPFIKYEVIVTPETAVGPGPKANVTVITSPEVPGKVSHLTATEVEAESVTLEWRKPRQPNGVITRYRINVLLTKSQTSVQNIILTENLQVHCFPLVFYLEIIEPAVISTTSALKYETEEVLLFLPCAGSESSLQVIDLTSEQLSYVVRQLIPYTDYIIRVSAFTIVGEGPPTNISLKTQQHVPSSVQNIIYKNLTSTSILLFWDPPAFHNGVITHYTIYYAVAMDTKKAFHKVTVNTNVTLTDLKKYTIYKVRLTASTAIGESSLSERDNIFVQTLEDGKKNYQIEIICKTAKEPWDWSRPEKPNGIIVNYEYGHGNLTSLTMLVVTEQDVPDGPPQNITYVHLSPSAVEVFFSPPTAPNGIIRFYTLYLIPLNGSEKRIINSTNVTAKITGLKTYEKYILKISASTSKGEGNQSESMYILTREDVPVSPPRSLASEQLSFTTVRLSWEPPLEPNGVILYYTVHVWSTTTQLTLNVTGTSALLTDLEHNREHHAFVTANTRHGDGGMKSNNITFRSSEGSPGEPPGNVSYVNISSTSVQVFWNSPYKPNGNLQYYTIYYRNTSGVFTLVGSVENANVSAQLDNLTKFSHYQLWVTASTPLGDGNQTSEMIDVYTVEDVPEGAVQNITSQNISSTSVTISWLPPLQPNGKVFYHIFWDVGVLESHSQKFSKITTDTSIRIEGLQMSTDYMISVTPATSRGYSENTTTILHIRTDVVPETSPANLTYRNLSTTAIQLSWNPISEMNDAILSYTIELNGPSGTNFSTTSRTSLTLTNLLPFTHYNVSVSANTSKGLGPSSSLTVLTEESVPSAPPQNLEIVNSSADSVLVRWKPSPKPNGLVQFYSFKIIESRNQSTFFKVLLISFLLHEAYLTGFELPGEYYISVSAFTKVGNGNQFSNIVIFRTNNSETVQNLHCYASSWQSVTIQWDPPLQPNGNITHYILIFENHNQTVAPSYRAYTFTDLQANTSYQFSVVTATSVGEGKGTNCIVSTLPAAEVVNIQSTFVTLRWKLPEIVPGYITFFRITVYLRSASCTDWETSGCVETEEVKDYTNGKEDDDDDTIETTVSGLKKFRWYRFRVAASTNADYGNYSAWVSAKTAAGYPDGPPENITVTAISHDTIVITWEQSAIITGPTSYLIDVITEDSQEFNITILKTVDQNKTCEIFGLKPFTRYSVTVIAFTGKEEEARVHGKASEPVIIRTLEAVPKGAPENFTLQEISDEVTKVYVSFIPPSNASGDINGYQAIIHKEGDTSDIRVDNLKIIDNNQSLIAVIEGLKGGNTYTIKVRAITGAGVGPQTSEQRVTMGIKAPPKPDQKPSVALDSSGVKSVKSTTIEIRMPNCYFRDDHGPVKTVQVIVTEIRGINNGNISTWYEAYLKKPKPYFANEGFANLSCDSKNKYRRSVNKETYIIGAEKSCQSVGSKGKICNGPLKPNKEYLFKFRATNFQMQFTDSEYSDPVRTLADGLSGRTIEIILAVTLCVLSIILLVVAIFVIARIRQKQKEGGTYSPREAEIIDTKSKLDQTIAVADLELKEETLTRPVNKKSFLQHVEDLCVNNNLKFQEEFSELPKVGQELTSSDADLPWNRSKNRFANIKPYNNNRVKLMLEAGIPGSDFINASYVSGYLCPNEFIASQGPLPGTVADFWRMIWETSSKSIIMLTQCFEKGRVTNLTGKIFQHDFFDDSITLKNYSHISLELIPNLIT</sequence>
<feature type="domain" description="Fibronectin type-III" evidence="4">
    <location>
        <begin position="184"/>
        <end position="274"/>
    </location>
</feature>
<dbReference type="InterPro" id="IPR003961">
    <property type="entry name" value="FN3_dom"/>
</dbReference>
<reference evidence="5" key="4">
    <citation type="submission" date="2025-08" db="UniProtKB">
        <authorList>
            <consortium name="Ensembl"/>
        </authorList>
    </citation>
    <scope>IDENTIFICATION</scope>
</reference>
<dbReference type="PROSITE" id="PS50055">
    <property type="entry name" value="TYR_PHOSPHATASE_PTP"/>
    <property type="match status" value="1"/>
</dbReference>
<evidence type="ECO:0000259" key="3">
    <source>
        <dbReference type="PROSITE" id="PS50055"/>
    </source>
</evidence>
<dbReference type="PROSITE" id="PS50853">
    <property type="entry name" value="FN3"/>
    <property type="match status" value="14"/>
</dbReference>
<dbReference type="GeneTree" id="ENSGT00940000159215"/>
<feature type="domain" description="Fibronectin type-III" evidence="4">
    <location>
        <begin position="338"/>
        <end position="426"/>
    </location>
</feature>
<evidence type="ECO:0000256" key="1">
    <source>
        <dbReference type="ARBA" id="ARBA00022912"/>
    </source>
</evidence>
<feature type="domain" description="Fibronectin type-III" evidence="4">
    <location>
        <begin position="729"/>
        <end position="819"/>
    </location>
</feature>
<dbReference type="PRINTS" id="PR00700">
    <property type="entry name" value="PRTYPHPHTASE"/>
</dbReference>